<reference evidence="4" key="1">
    <citation type="submission" date="2017-01" db="EMBL/GenBank/DDBJ databases">
        <title>Comparative genomics of anhydrobiosis in the tardigrade Hypsibius dujardini.</title>
        <authorList>
            <person name="Yoshida Y."/>
            <person name="Koutsovoulos G."/>
            <person name="Laetsch D."/>
            <person name="Stevens L."/>
            <person name="Kumar S."/>
            <person name="Horikawa D."/>
            <person name="Ishino K."/>
            <person name="Komine S."/>
            <person name="Tomita M."/>
            <person name="Blaxter M."/>
            <person name="Arakawa K."/>
        </authorList>
    </citation>
    <scope>NUCLEOTIDE SEQUENCE [LARGE SCALE GENOMIC DNA]</scope>
    <source>
        <strain evidence="4">Z151</strain>
    </source>
</reference>
<dbReference type="AlphaFoldDB" id="A0A1W0WW84"/>
<feature type="signal peptide" evidence="1">
    <location>
        <begin position="1"/>
        <end position="16"/>
    </location>
</feature>
<dbReference type="PROSITE" id="PS50940">
    <property type="entry name" value="CHIT_BIND_II"/>
    <property type="match status" value="1"/>
</dbReference>
<dbReference type="Proteomes" id="UP000192578">
    <property type="component" value="Unassembled WGS sequence"/>
</dbReference>
<feature type="chain" id="PRO_5012370743" description="Chitin-binding type-2 domain-containing protein" evidence="1">
    <location>
        <begin position="17"/>
        <end position="170"/>
    </location>
</feature>
<dbReference type="PANTHER" id="PTHR22933:SF31">
    <property type="entry name" value="FI18007P1"/>
    <property type="match status" value="1"/>
</dbReference>
<protein>
    <recommendedName>
        <fullName evidence="2">Chitin-binding type-2 domain-containing protein</fullName>
    </recommendedName>
</protein>
<gene>
    <name evidence="3" type="ORF">BV898_06541</name>
</gene>
<keyword evidence="4" id="KW-1185">Reference proteome</keyword>
<dbReference type="PANTHER" id="PTHR22933">
    <property type="entry name" value="FI18007P1-RELATED"/>
    <property type="match status" value="1"/>
</dbReference>
<evidence type="ECO:0000313" key="3">
    <source>
        <dbReference type="EMBL" id="OQV19427.1"/>
    </source>
</evidence>
<dbReference type="InterPro" id="IPR002557">
    <property type="entry name" value="Chitin-bd_dom"/>
</dbReference>
<dbReference type="PROSITE" id="PS51257">
    <property type="entry name" value="PROKAR_LIPOPROTEIN"/>
    <property type="match status" value="1"/>
</dbReference>
<proteinExistence type="predicted"/>
<evidence type="ECO:0000256" key="1">
    <source>
        <dbReference type="SAM" id="SignalP"/>
    </source>
</evidence>
<evidence type="ECO:0000259" key="2">
    <source>
        <dbReference type="PROSITE" id="PS50940"/>
    </source>
</evidence>
<accession>A0A1W0WW84</accession>
<dbReference type="InterPro" id="IPR052976">
    <property type="entry name" value="Scoloptoxin-like"/>
</dbReference>
<feature type="domain" description="Chitin-binding type-2" evidence="2">
    <location>
        <begin position="64"/>
        <end position="123"/>
    </location>
</feature>
<organism evidence="3 4">
    <name type="scientific">Hypsibius exemplaris</name>
    <name type="common">Freshwater tardigrade</name>
    <dbReference type="NCBI Taxonomy" id="2072580"/>
    <lineage>
        <taxon>Eukaryota</taxon>
        <taxon>Metazoa</taxon>
        <taxon>Ecdysozoa</taxon>
        <taxon>Tardigrada</taxon>
        <taxon>Eutardigrada</taxon>
        <taxon>Parachela</taxon>
        <taxon>Hypsibioidea</taxon>
        <taxon>Hypsibiidae</taxon>
        <taxon>Hypsibius</taxon>
    </lineage>
</organism>
<comment type="caution">
    <text evidence="3">The sequence shown here is derived from an EMBL/GenBank/DDBJ whole genome shotgun (WGS) entry which is preliminary data.</text>
</comment>
<dbReference type="GO" id="GO:0005576">
    <property type="term" value="C:extracellular region"/>
    <property type="evidence" value="ECO:0007669"/>
    <property type="project" value="InterPro"/>
</dbReference>
<dbReference type="SMART" id="SM00494">
    <property type="entry name" value="ChtBD2"/>
    <property type="match status" value="1"/>
</dbReference>
<dbReference type="SUPFAM" id="SSF57625">
    <property type="entry name" value="Invertebrate chitin-binding proteins"/>
    <property type="match status" value="1"/>
</dbReference>
<name>A0A1W0WW84_HYPEX</name>
<dbReference type="Pfam" id="PF01607">
    <property type="entry name" value="CBM_14"/>
    <property type="match status" value="1"/>
</dbReference>
<dbReference type="EMBL" id="MTYJ01000039">
    <property type="protein sequence ID" value="OQV19427.1"/>
    <property type="molecule type" value="Genomic_DNA"/>
</dbReference>
<sequence length="170" mass="18578">MMKLVVFLTLLGMVACETGDTHTVGKNVFDLQQAPLNAAQVSALGTSKAAAYPTYRADAPPKTAFSCASKKQPGFYADLETQCQVYHRCDPAGIQTDYICVNSTVYNQITLVCESFYNVNCAKNVEYENFANARLYTNLPLFDNAPADYLAPSQLVLLQNQAVSQQAAKN</sequence>
<dbReference type="GO" id="GO:0008061">
    <property type="term" value="F:chitin binding"/>
    <property type="evidence" value="ECO:0007669"/>
    <property type="project" value="InterPro"/>
</dbReference>
<dbReference type="Gene3D" id="2.170.140.10">
    <property type="entry name" value="Chitin binding domain"/>
    <property type="match status" value="1"/>
</dbReference>
<dbReference type="OrthoDB" id="10052888at2759"/>
<evidence type="ECO:0000313" key="4">
    <source>
        <dbReference type="Proteomes" id="UP000192578"/>
    </source>
</evidence>
<dbReference type="InterPro" id="IPR036508">
    <property type="entry name" value="Chitin-bd_dom_sf"/>
</dbReference>
<keyword evidence="1" id="KW-0732">Signal</keyword>